<organism evidence="1 2">
    <name type="scientific">Gordonia otitidis (strain DSM 44809 / CCUG 52243 / JCM 12355 / NBRC 100426 / IFM 10032)</name>
    <dbReference type="NCBI Taxonomy" id="1108044"/>
    <lineage>
        <taxon>Bacteria</taxon>
        <taxon>Bacillati</taxon>
        <taxon>Actinomycetota</taxon>
        <taxon>Actinomycetes</taxon>
        <taxon>Mycobacteriales</taxon>
        <taxon>Gordoniaceae</taxon>
        <taxon>Gordonia</taxon>
    </lineage>
</organism>
<dbReference type="InterPro" id="IPR023393">
    <property type="entry name" value="START-like_dom_sf"/>
</dbReference>
<comment type="caution">
    <text evidence="1">The sequence shown here is derived from an EMBL/GenBank/DDBJ whole genome shotgun (WGS) entry which is preliminary data.</text>
</comment>
<evidence type="ECO:0008006" key="3">
    <source>
        <dbReference type="Google" id="ProtNLM"/>
    </source>
</evidence>
<dbReference type="SUPFAM" id="SSF55961">
    <property type="entry name" value="Bet v1-like"/>
    <property type="match status" value="1"/>
</dbReference>
<proteinExistence type="predicted"/>
<dbReference type="InterPro" id="IPR019587">
    <property type="entry name" value="Polyketide_cyclase/dehydratase"/>
</dbReference>
<dbReference type="RefSeq" id="WP_007237034.1">
    <property type="nucleotide sequence ID" value="NZ_BAFB01000025.1"/>
</dbReference>
<dbReference type="Proteomes" id="UP000005038">
    <property type="component" value="Unassembled WGS sequence"/>
</dbReference>
<dbReference type="Gene3D" id="3.30.530.20">
    <property type="match status" value="1"/>
</dbReference>
<name>H5TH12_GORO1</name>
<evidence type="ECO:0000313" key="1">
    <source>
        <dbReference type="EMBL" id="GAB32770.1"/>
    </source>
</evidence>
<accession>H5TH12</accession>
<dbReference type="OrthoDB" id="4618973at2"/>
<dbReference type="STRING" id="1108044.GOOTI_025_00500"/>
<dbReference type="AlphaFoldDB" id="H5TH12"/>
<dbReference type="Pfam" id="PF10604">
    <property type="entry name" value="Polyketide_cyc2"/>
    <property type="match status" value="1"/>
</dbReference>
<sequence length="152" mass="16833">MRYTLEDSIDIHRSAADVYAVISDVTRTGEWSQQCHTVEWVGPERGVGARFAGHNRTPTREWTTTSQVTVADPGSRFEWTVGTSGTTWGYRLEPIDDATTRLTEYTAFTGAGEEFFSERFGDDADNQIQIRLTAAATGIGPTLAQIKRIVEA</sequence>
<evidence type="ECO:0000313" key="2">
    <source>
        <dbReference type="Proteomes" id="UP000005038"/>
    </source>
</evidence>
<gene>
    <name evidence="1" type="ORF">GOOTI_025_00500</name>
</gene>
<dbReference type="EMBL" id="BAFB01000025">
    <property type="protein sequence ID" value="GAB32770.1"/>
    <property type="molecule type" value="Genomic_DNA"/>
</dbReference>
<reference evidence="1" key="1">
    <citation type="submission" date="2012-02" db="EMBL/GenBank/DDBJ databases">
        <title>Whole genome shotgun sequence of Gordonia otitidis NBRC 100426.</title>
        <authorList>
            <person name="Yoshida I."/>
            <person name="Hosoyama A."/>
            <person name="Tsuchikane K."/>
            <person name="Katsumata H."/>
            <person name="Yamazaki S."/>
            <person name="Fujita N."/>
        </authorList>
    </citation>
    <scope>NUCLEOTIDE SEQUENCE [LARGE SCALE GENOMIC DNA]</scope>
    <source>
        <strain evidence="1">NBRC 100426</strain>
    </source>
</reference>
<keyword evidence="2" id="KW-1185">Reference proteome</keyword>
<protein>
    <recommendedName>
        <fullName evidence="3">Polyketide cyclase/dehydrase</fullName>
    </recommendedName>
</protein>
<dbReference type="CDD" id="cd07812">
    <property type="entry name" value="SRPBCC"/>
    <property type="match status" value="1"/>
</dbReference>